<dbReference type="Pfam" id="PF02770">
    <property type="entry name" value="Acyl-CoA_dh_M"/>
    <property type="match status" value="1"/>
</dbReference>
<dbReference type="RefSeq" id="WP_058242673.1">
    <property type="nucleotide sequence ID" value="NZ_CYSB01000036.1"/>
</dbReference>
<evidence type="ECO:0000256" key="1">
    <source>
        <dbReference type="ARBA" id="ARBA00001974"/>
    </source>
</evidence>
<evidence type="ECO:0000313" key="11">
    <source>
        <dbReference type="EMBL" id="CUH71350.1"/>
    </source>
</evidence>
<dbReference type="InterPro" id="IPR009100">
    <property type="entry name" value="AcylCoA_DH/oxidase_NM_dom_sf"/>
</dbReference>
<evidence type="ECO:0000259" key="8">
    <source>
        <dbReference type="Pfam" id="PF02770"/>
    </source>
</evidence>
<dbReference type="Proteomes" id="UP000051887">
    <property type="component" value="Unassembled WGS sequence"/>
</dbReference>
<dbReference type="InterPro" id="IPR006091">
    <property type="entry name" value="Acyl-CoA_Oxase/DH_mid-dom"/>
</dbReference>
<dbReference type="Gene3D" id="2.40.110.10">
    <property type="entry name" value="Butyryl-CoA Dehydrogenase, subunit A, domain 2"/>
    <property type="match status" value="1"/>
</dbReference>
<comment type="cofactor">
    <cofactor evidence="1 6">
        <name>FAD</name>
        <dbReference type="ChEBI" id="CHEBI:57692"/>
    </cofactor>
</comment>
<organism evidence="11 13">
    <name type="scientific">Thalassovita autumnalis</name>
    <dbReference type="NCBI Taxonomy" id="2072972"/>
    <lineage>
        <taxon>Bacteria</taxon>
        <taxon>Pseudomonadati</taxon>
        <taxon>Pseudomonadota</taxon>
        <taxon>Alphaproteobacteria</taxon>
        <taxon>Rhodobacterales</taxon>
        <taxon>Roseobacteraceae</taxon>
        <taxon>Thalassovita</taxon>
    </lineage>
</organism>
<dbReference type="SUPFAM" id="SSF56645">
    <property type="entry name" value="Acyl-CoA dehydrogenase NM domain-like"/>
    <property type="match status" value="1"/>
</dbReference>
<feature type="domain" description="Acyl-CoA dehydrogenase/oxidase C-terminal" evidence="7">
    <location>
        <begin position="226"/>
        <end position="364"/>
    </location>
</feature>
<sequence>MNFDLSDERQMLSDTLRRFLADKYSSTLRNEVLSDPAGLSREIWSQLAELGVIGALFDEAQGGFGGAGGDIAVVFEELGRAGVVEPVLDTAVLAGGIIADLGNADQQALVEQIIAGELHVALAHGEPEARYDLPYVTCRAAEDAEGIRLEGRKAVVVNAEASEYLIVSAREAGGLRDWEGISLFLVPRDTAGLVLQGYALASRGRAAEVVLDGVTLTPEMRLGTAGQGGDALTKAMARSAVAQMAETLGAMHTACEMTQDYLMTRRQFGKPLGSFQALQHRVAEMLIEMEQARSATINALGHLDGPDRDRQISAAKALMGQIGKRIAEESIQMHGGIAMTQEYDLAHFAKRIIMGDHRFGDSDYHLERFIDLSAA</sequence>
<dbReference type="InterPro" id="IPR037069">
    <property type="entry name" value="AcylCoA_DH/ox_N_sf"/>
</dbReference>
<gene>
    <name evidence="10" type="ORF">TL5118_02777</name>
    <name evidence="11" type="ORF">TL5120_01136</name>
</gene>
<accession>A0A0N7LWD8</accession>
<evidence type="ECO:0000256" key="6">
    <source>
        <dbReference type="RuleBase" id="RU362125"/>
    </source>
</evidence>
<evidence type="ECO:0000256" key="5">
    <source>
        <dbReference type="ARBA" id="ARBA00023002"/>
    </source>
</evidence>
<keyword evidence="3 6" id="KW-0285">Flavoprotein</keyword>
<dbReference type="SUPFAM" id="SSF47203">
    <property type="entry name" value="Acyl-CoA dehydrogenase C-terminal domain-like"/>
    <property type="match status" value="1"/>
</dbReference>
<evidence type="ECO:0000313" key="13">
    <source>
        <dbReference type="Proteomes" id="UP000051887"/>
    </source>
</evidence>
<dbReference type="InterPro" id="IPR036250">
    <property type="entry name" value="AcylCo_DH-like_C"/>
</dbReference>
<evidence type="ECO:0000259" key="9">
    <source>
        <dbReference type="Pfam" id="PF02771"/>
    </source>
</evidence>
<dbReference type="Gene3D" id="1.10.540.10">
    <property type="entry name" value="Acyl-CoA dehydrogenase/oxidase, N-terminal domain"/>
    <property type="match status" value="1"/>
</dbReference>
<dbReference type="OrthoDB" id="7328575at2"/>
<dbReference type="Proteomes" id="UP000051086">
    <property type="component" value="Unassembled WGS sequence"/>
</dbReference>
<reference evidence="11 13" key="2">
    <citation type="submission" date="2015-09" db="EMBL/GenBank/DDBJ databases">
        <authorList>
            <consortium name="Swine Surveillance"/>
        </authorList>
    </citation>
    <scope>NUCLEOTIDE SEQUENCE [LARGE SCALE GENOMIC DNA]</scope>
    <source>
        <strain evidence="11 13">5120</strain>
    </source>
</reference>
<dbReference type="EMBL" id="CYSB01000036">
    <property type="protein sequence ID" value="CUH68818.1"/>
    <property type="molecule type" value="Genomic_DNA"/>
</dbReference>
<reference evidence="10 12" key="1">
    <citation type="submission" date="2015-09" db="EMBL/GenBank/DDBJ databases">
        <authorList>
            <person name="Rodrigo-Torres L."/>
            <person name="Arahal D.R."/>
        </authorList>
    </citation>
    <scope>NUCLEOTIDE SEQUENCE [LARGE SCALE GENOMIC DNA]</scope>
    <source>
        <strain evidence="10 12">CECT 5118</strain>
    </source>
</reference>
<evidence type="ECO:0000256" key="4">
    <source>
        <dbReference type="ARBA" id="ARBA00022827"/>
    </source>
</evidence>
<dbReference type="AlphaFoldDB" id="A0A0N7LWD8"/>
<keyword evidence="12" id="KW-1185">Reference proteome</keyword>
<evidence type="ECO:0000256" key="2">
    <source>
        <dbReference type="ARBA" id="ARBA00009347"/>
    </source>
</evidence>
<proteinExistence type="inferred from homology"/>
<dbReference type="InterPro" id="IPR013786">
    <property type="entry name" value="AcylCoA_DH/ox_N"/>
</dbReference>
<dbReference type="EC" id="1.3.99.-" evidence="11"/>
<dbReference type="Pfam" id="PF00441">
    <property type="entry name" value="Acyl-CoA_dh_1"/>
    <property type="match status" value="1"/>
</dbReference>
<protein>
    <submittedName>
        <fullName evidence="11">Acyl-CoA dehydrogenase fadE12</fullName>
        <ecNumber evidence="11">1.3.99.-</ecNumber>
    </submittedName>
</protein>
<feature type="domain" description="Acyl-CoA dehydrogenase/oxidase N-terminal" evidence="9">
    <location>
        <begin position="6"/>
        <end position="115"/>
    </location>
</feature>
<dbReference type="GO" id="GO:0003995">
    <property type="term" value="F:acyl-CoA dehydrogenase activity"/>
    <property type="evidence" value="ECO:0007669"/>
    <property type="project" value="TreeGrafter"/>
</dbReference>
<dbReference type="GO" id="GO:0050660">
    <property type="term" value="F:flavin adenine dinucleotide binding"/>
    <property type="evidence" value="ECO:0007669"/>
    <property type="project" value="InterPro"/>
</dbReference>
<feature type="domain" description="Acyl-CoA oxidase/dehydrogenase middle" evidence="8">
    <location>
        <begin position="121"/>
        <end position="198"/>
    </location>
</feature>
<dbReference type="PANTHER" id="PTHR43884">
    <property type="entry name" value="ACYL-COA DEHYDROGENASE"/>
    <property type="match status" value="1"/>
</dbReference>
<dbReference type="InterPro" id="IPR046373">
    <property type="entry name" value="Acyl-CoA_Oxase/DH_mid-dom_sf"/>
</dbReference>
<keyword evidence="5 6" id="KW-0560">Oxidoreductase</keyword>
<dbReference type="Gene3D" id="1.20.140.10">
    <property type="entry name" value="Butyryl-CoA Dehydrogenase, subunit A, domain 3"/>
    <property type="match status" value="1"/>
</dbReference>
<evidence type="ECO:0000313" key="10">
    <source>
        <dbReference type="EMBL" id="CUH68818.1"/>
    </source>
</evidence>
<dbReference type="Pfam" id="PF02771">
    <property type="entry name" value="Acyl-CoA_dh_N"/>
    <property type="match status" value="1"/>
</dbReference>
<dbReference type="EMBL" id="CYSC01000020">
    <property type="protein sequence ID" value="CUH71350.1"/>
    <property type="molecule type" value="Genomic_DNA"/>
</dbReference>
<keyword evidence="4 6" id="KW-0274">FAD</keyword>
<dbReference type="InterPro" id="IPR009075">
    <property type="entry name" value="AcylCo_DH/oxidase_C"/>
</dbReference>
<dbReference type="CDD" id="cd00567">
    <property type="entry name" value="ACAD"/>
    <property type="match status" value="1"/>
</dbReference>
<name>A0A0N7LWD8_9RHOB</name>
<evidence type="ECO:0000313" key="12">
    <source>
        <dbReference type="Proteomes" id="UP000051086"/>
    </source>
</evidence>
<comment type="similarity">
    <text evidence="2 6">Belongs to the acyl-CoA dehydrogenase family.</text>
</comment>
<evidence type="ECO:0000259" key="7">
    <source>
        <dbReference type="Pfam" id="PF00441"/>
    </source>
</evidence>
<dbReference type="PANTHER" id="PTHR43884:SF20">
    <property type="entry name" value="ACYL-COA DEHYDROGENASE FADE28"/>
    <property type="match status" value="1"/>
</dbReference>
<evidence type="ECO:0000256" key="3">
    <source>
        <dbReference type="ARBA" id="ARBA00022630"/>
    </source>
</evidence>